<name>A0A0E9R3W6_ANGAN</name>
<accession>A0A0E9R3W6</accession>
<evidence type="ECO:0000313" key="1">
    <source>
        <dbReference type="EMBL" id="JAH23836.1"/>
    </source>
</evidence>
<reference evidence="1" key="2">
    <citation type="journal article" date="2015" name="Fish Shellfish Immunol.">
        <title>Early steps in the European eel (Anguilla anguilla)-Vibrio vulnificus interaction in the gills: Role of the RtxA13 toxin.</title>
        <authorList>
            <person name="Callol A."/>
            <person name="Pajuelo D."/>
            <person name="Ebbesson L."/>
            <person name="Teles M."/>
            <person name="MacKenzie S."/>
            <person name="Amaro C."/>
        </authorList>
    </citation>
    <scope>NUCLEOTIDE SEQUENCE</scope>
</reference>
<dbReference type="EMBL" id="GBXM01084741">
    <property type="protein sequence ID" value="JAH23836.1"/>
    <property type="molecule type" value="Transcribed_RNA"/>
</dbReference>
<sequence length="28" mass="3293">MTLKQKEILNRAVEVKKCLKIICKLVHI</sequence>
<organism evidence="1">
    <name type="scientific">Anguilla anguilla</name>
    <name type="common">European freshwater eel</name>
    <name type="synonym">Muraena anguilla</name>
    <dbReference type="NCBI Taxonomy" id="7936"/>
    <lineage>
        <taxon>Eukaryota</taxon>
        <taxon>Metazoa</taxon>
        <taxon>Chordata</taxon>
        <taxon>Craniata</taxon>
        <taxon>Vertebrata</taxon>
        <taxon>Euteleostomi</taxon>
        <taxon>Actinopterygii</taxon>
        <taxon>Neopterygii</taxon>
        <taxon>Teleostei</taxon>
        <taxon>Anguilliformes</taxon>
        <taxon>Anguillidae</taxon>
        <taxon>Anguilla</taxon>
    </lineage>
</organism>
<proteinExistence type="predicted"/>
<reference evidence="1" key="1">
    <citation type="submission" date="2014-11" db="EMBL/GenBank/DDBJ databases">
        <authorList>
            <person name="Amaro Gonzalez C."/>
        </authorList>
    </citation>
    <scope>NUCLEOTIDE SEQUENCE</scope>
</reference>
<protein>
    <submittedName>
        <fullName evidence="1">Uncharacterized protein</fullName>
    </submittedName>
</protein>
<dbReference type="AlphaFoldDB" id="A0A0E9R3W6"/>